<feature type="compositionally biased region" description="Basic and acidic residues" evidence="1">
    <location>
        <begin position="89"/>
        <end position="100"/>
    </location>
</feature>
<feature type="compositionally biased region" description="Basic residues" evidence="1">
    <location>
        <begin position="135"/>
        <end position="150"/>
    </location>
</feature>
<protein>
    <submittedName>
        <fullName evidence="2">Uncharacterized protein</fullName>
    </submittedName>
</protein>
<feature type="compositionally biased region" description="Basic and acidic residues" evidence="1">
    <location>
        <begin position="407"/>
        <end position="418"/>
    </location>
</feature>
<proteinExistence type="predicted"/>
<feature type="compositionally biased region" description="Basic and acidic residues" evidence="1">
    <location>
        <begin position="169"/>
        <end position="181"/>
    </location>
</feature>
<evidence type="ECO:0000256" key="1">
    <source>
        <dbReference type="SAM" id="MobiDB-lite"/>
    </source>
</evidence>
<organism evidence="2 3">
    <name type="scientific">Urochloa decumbens</name>
    <dbReference type="NCBI Taxonomy" id="240449"/>
    <lineage>
        <taxon>Eukaryota</taxon>
        <taxon>Viridiplantae</taxon>
        <taxon>Streptophyta</taxon>
        <taxon>Embryophyta</taxon>
        <taxon>Tracheophyta</taxon>
        <taxon>Spermatophyta</taxon>
        <taxon>Magnoliopsida</taxon>
        <taxon>Liliopsida</taxon>
        <taxon>Poales</taxon>
        <taxon>Poaceae</taxon>
        <taxon>PACMAD clade</taxon>
        <taxon>Panicoideae</taxon>
        <taxon>Panicodae</taxon>
        <taxon>Paniceae</taxon>
        <taxon>Melinidinae</taxon>
        <taxon>Urochloa</taxon>
    </lineage>
</organism>
<feature type="compositionally biased region" description="Basic and acidic residues" evidence="1">
    <location>
        <begin position="206"/>
        <end position="239"/>
    </location>
</feature>
<feature type="region of interest" description="Disordered" evidence="1">
    <location>
        <begin position="285"/>
        <end position="447"/>
    </location>
</feature>
<feature type="compositionally biased region" description="Basic residues" evidence="1">
    <location>
        <begin position="187"/>
        <end position="199"/>
    </location>
</feature>
<accession>A0ABC9CIK2</accession>
<name>A0ABC9CIK2_9POAL</name>
<evidence type="ECO:0000313" key="2">
    <source>
        <dbReference type="EMBL" id="CAL5021309.1"/>
    </source>
</evidence>
<dbReference type="Proteomes" id="UP001497457">
    <property type="component" value="Chromosome 3rd"/>
</dbReference>
<feature type="compositionally biased region" description="Basic and acidic residues" evidence="1">
    <location>
        <begin position="119"/>
        <end position="134"/>
    </location>
</feature>
<dbReference type="EMBL" id="OZ075113">
    <property type="protein sequence ID" value="CAL5021309.1"/>
    <property type="molecule type" value="Genomic_DNA"/>
</dbReference>
<dbReference type="AlphaFoldDB" id="A0ABC9CIK2"/>
<feature type="region of interest" description="Disordered" evidence="1">
    <location>
        <begin position="89"/>
        <end position="258"/>
    </location>
</feature>
<reference evidence="2 3" key="2">
    <citation type="submission" date="2024-10" db="EMBL/GenBank/DDBJ databases">
        <authorList>
            <person name="Ryan C."/>
        </authorList>
    </citation>
    <scope>NUCLEOTIDE SEQUENCE [LARGE SCALE GENOMIC DNA]</scope>
</reference>
<sequence>MMIKPNLNRPIRHLGRRRRLRLRRGGGQRLDEALPVPVPRPHLAQRLDGHALGLRQEEEYERRHDDDPARVVREGAVLEAAEHVEERLRLREGEQERDGLAHPLPRRPHLQRVYLAGHDPLERAPRHPEPGREHAHQRHHRHRVPPRHRLPAVGAQLGAKHPRHAHQARKQDAAADHEQRPPPDPVHHRRRHGDRRQAHHVGYDGPQDRLLAREPDRVEEERREERDHDHARQLEEHRDRHGHHQVGTVLAPDDPPERAGLVPPVLLRRLHDVLELRLHAGVVPPAADPAERAPRRVHFATEDEAVGGVRDEEGAEEDDGGRHDADAEGEAPPPPSDRVGAVVDEVGHEDADVEEEVEDAGERAAPPCGRDLGEVHGRRLVGEADGDAEEDAADHEHGDVGGGAVEDGAREEERRADQHGVAAADTTGDVAGDQAGDHAGEVEGGDEGCKQLAVEDAVLVLRRVVHLLDYVREEGLQERLHLRQTT</sequence>
<feature type="compositionally biased region" description="Low complexity" evidence="1">
    <location>
        <begin position="420"/>
        <end position="434"/>
    </location>
</feature>
<feature type="compositionally biased region" description="Basic and acidic residues" evidence="1">
    <location>
        <begin position="371"/>
        <end position="382"/>
    </location>
</feature>
<reference evidence="3" key="1">
    <citation type="submission" date="2024-06" db="EMBL/GenBank/DDBJ databases">
        <authorList>
            <person name="Ryan C."/>
        </authorList>
    </citation>
    <scope>NUCLEOTIDE SEQUENCE [LARGE SCALE GENOMIC DNA]</scope>
</reference>
<feature type="compositionally biased region" description="Acidic residues" evidence="1">
    <location>
        <begin position="384"/>
        <end position="393"/>
    </location>
</feature>
<gene>
    <name evidence="2" type="ORF">URODEC1_LOCUS75901</name>
</gene>
<evidence type="ECO:0000313" key="3">
    <source>
        <dbReference type="Proteomes" id="UP001497457"/>
    </source>
</evidence>
<keyword evidence="3" id="KW-1185">Reference proteome</keyword>